<evidence type="ECO:0000313" key="2">
    <source>
        <dbReference type="Proteomes" id="UP000281915"/>
    </source>
</evidence>
<proteinExistence type="predicted"/>
<dbReference type="Proteomes" id="UP000281915">
    <property type="component" value="Unassembled WGS sequence"/>
</dbReference>
<dbReference type="EMBL" id="RHHT01000027">
    <property type="protein sequence ID" value="RNB78025.1"/>
    <property type="molecule type" value="Genomic_DNA"/>
</dbReference>
<organism evidence="1 2">
    <name type="scientific">Brevibacillus panacihumi</name>
    <dbReference type="NCBI Taxonomy" id="497735"/>
    <lineage>
        <taxon>Bacteria</taxon>
        <taxon>Bacillati</taxon>
        <taxon>Bacillota</taxon>
        <taxon>Bacilli</taxon>
        <taxon>Bacillales</taxon>
        <taxon>Paenibacillaceae</taxon>
        <taxon>Brevibacillus</taxon>
    </lineage>
</organism>
<comment type="caution">
    <text evidence="1">The sequence shown here is derived from an EMBL/GenBank/DDBJ whole genome shotgun (WGS) entry which is preliminary data.</text>
</comment>
<reference evidence="1 2" key="1">
    <citation type="submission" date="2018-10" db="EMBL/GenBank/DDBJ databases">
        <title>Phylogenomics of Brevibacillus.</title>
        <authorList>
            <person name="Dunlap C."/>
        </authorList>
    </citation>
    <scope>NUCLEOTIDE SEQUENCE [LARGE SCALE GENOMIC DNA]</scope>
    <source>
        <strain evidence="1 2">JCM 15085</strain>
    </source>
</reference>
<name>A0A3M8CT53_9BACL</name>
<accession>A0A3M8CT53</accession>
<protein>
    <submittedName>
        <fullName evidence="1">Uncharacterized protein</fullName>
    </submittedName>
</protein>
<dbReference type="RefSeq" id="WP_122913786.1">
    <property type="nucleotide sequence ID" value="NZ_RHHT01000027.1"/>
</dbReference>
<evidence type="ECO:0000313" key="1">
    <source>
        <dbReference type="EMBL" id="RNB78025.1"/>
    </source>
</evidence>
<sequence>MSYLCPVCNGFETLQEDCPLCQTTLLDGGRLYDYYGQYSPYREIDDAKLDNGYSDLLHHHCLHACWCPNCAAERTVIIEEWNTKKGAFPIRPS</sequence>
<dbReference type="AlphaFoldDB" id="A0A3M8CT53"/>
<gene>
    <name evidence="1" type="ORF">EDM58_13550</name>
</gene>